<dbReference type="Pfam" id="PF00646">
    <property type="entry name" value="F-box"/>
    <property type="match status" value="1"/>
</dbReference>
<dbReference type="InterPro" id="IPR032675">
    <property type="entry name" value="LRR_dom_sf"/>
</dbReference>
<comment type="caution">
    <text evidence="3">The sequence shown here is derived from an EMBL/GenBank/DDBJ whole genome shotgun (WGS) entry which is preliminary data.</text>
</comment>
<dbReference type="SUPFAM" id="SSF81383">
    <property type="entry name" value="F-box domain"/>
    <property type="match status" value="1"/>
</dbReference>
<accession>A0AAW1T4Y8</accession>
<dbReference type="Gene3D" id="1.20.1280.50">
    <property type="match status" value="1"/>
</dbReference>
<dbReference type="Proteomes" id="UP001485043">
    <property type="component" value="Unassembled WGS sequence"/>
</dbReference>
<comment type="subcellular location">
    <subcellularLocation>
        <location evidence="1">Cytoplasm</location>
        <location evidence="1">Cytoskeleton</location>
        <location evidence="1">Cilium axoneme</location>
    </subcellularLocation>
</comment>
<dbReference type="AlphaFoldDB" id="A0AAW1T4Y8"/>
<proteinExistence type="predicted"/>
<dbReference type="InterPro" id="IPR036047">
    <property type="entry name" value="F-box-like_dom_sf"/>
</dbReference>
<dbReference type="InterPro" id="IPR001810">
    <property type="entry name" value="F-box_dom"/>
</dbReference>
<evidence type="ECO:0000256" key="1">
    <source>
        <dbReference type="ARBA" id="ARBA00004430"/>
    </source>
</evidence>
<gene>
    <name evidence="3" type="ORF">WJX84_009369</name>
</gene>
<dbReference type="Gene3D" id="3.80.10.10">
    <property type="entry name" value="Ribonuclease Inhibitor"/>
    <property type="match status" value="1"/>
</dbReference>
<evidence type="ECO:0000259" key="2">
    <source>
        <dbReference type="Pfam" id="PF00646"/>
    </source>
</evidence>
<evidence type="ECO:0000313" key="3">
    <source>
        <dbReference type="EMBL" id="KAK9863829.1"/>
    </source>
</evidence>
<dbReference type="GO" id="GO:0005930">
    <property type="term" value="C:axoneme"/>
    <property type="evidence" value="ECO:0007669"/>
    <property type="project" value="UniProtKB-SubCell"/>
</dbReference>
<name>A0AAW1T4Y8_9CHLO</name>
<feature type="domain" description="F-box" evidence="2">
    <location>
        <begin position="19"/>
        <end position="57"/>
    </location>
</feature>
<evidence type="ECO:0000313" key="4">
    <source>
        <dbReference type="Proteomes" id="UP001485043"/>
    </source>
</evidence>
<keyword evidence="4" id="KW-1185">Reference proteome</keyword>
<dbReference type="SUPFAM" id="SSF52047">
    <property type="entry name" value="RNI-like"/>
    <property type="match status" value="1"/>
</dbReference>
<dbReference type="EMBL" id="JALJOV010000425">
    <property type="protein sequence ID" value="KAK9863829.1"/>
    <property type="molecule type" value="Genomic_DNA"/>
</dbReference>
<sequence length="369" mass="39954">MYKFEMVHLTSGPESMPPILRLSPELLTEIFQHLSCQQNVQTCPLVCKAFRLALCSPSACWTYLDLTRTIHPSGIASAQRGPGLNLAALQDAGLRSRFLAWMQQRGSSAKLIRAALGAVPGSEATEYLMLMLSKAGPQCLETLEIVDQPGIPSGIAASLISTLFPQFQSLRVLDLALVGTFAQAEVSSLALLPNLTWLELGFGDGVEEEGGGFAFSSLSPLSSLTRIDYLGLGGGGLSHIQGADALVAALPANPSLEDLSIFGGNLMYPPSLAGFTNLTGVHLRQPFASLPELHWHLCWVLPDWPGITCPDQSGPGWVLPDEQQPDHRFRIKLCWPFHAPIQIMTGFNSYLREPSRFPESGNHQAASLR</sequence>
<protein>
    <recommendedName>
        <fullName evidence="2">F-box domain-containing protein</fullName>
    </recommendedName>
</protein>
<reference evidence="3 4" key="1">
    <citation type="journal article" date="2024" name="Nat. Commun.">
        <title>Phylogenomics reveals the evolutionary origins of lichenization in chlorophyte algae.</title>
        <authorList>
            <person name="Puginier C."/>
            <person name="Libourel C."/>
            <person name="Otte J."/>
            <person name="Skaloud P."/>
            <person name="Haon M."/>
            <person name="Grisel S."/>
            <person name="Petersen M."/>
            <person name="Berrin J.G."/>
            <person name="Delaux P.M."/>
            <person name="Dal Grande F."/>
            <person name="Keller J."/>
        </authorList>
    </citation>
    <scope>NUCLEOTIDE SEQUENCE [LARGE SCALE GENOMIC DNA]</scope>
    <source>
        <strain evidence="3 4">SAG 2523</strain>
    </source>
</reference>
<organism evidence="3 4">
    <name type="scientific">Apatococcus fuscideae</name>
    <dbReference type="NCBI Taxonomy" id="2026836"/>
    <lineage>
        <taxon>Eukaryota</taxon>
        <taxon>Viridiplantae</taxon>
        <taxon>Chlorophyta</taxon>
        <taxon>core chlorophytes</taxon>
        <taxon>Trebouxiophyceae</taxon>
        <taxon>Chlorellales</taxon>
        <taxon>Chlorellaceae</taxon>
        <taxon>Apatococcus</taxon>
    </lineage>
</organism>